<evidence type="ECO:0000256" key="3">
    <source>
        <dbReference type="RuleBase" id="RU363015"/>
    </source>
</evidence>
<dbReference type="GO" id="GO:0005829">
    <property type="term" value="C:cytosol"/>
    <property type="evidence" value="ECO:0007669"/>
    <property type="project" value="TreeGrafter"/>
</dbReference>
<sequence>MPGRGAGAPGRAAGEKATLHGARRPTAPRLDELACRRRLGPMRTLSRICVYCGSNPGASPAYREAAVRLGELLAARGIGLVYGGGRVGLMGVIADAVLARGGEVIGVIPGFLNQREIEHRGLTELHVVETMHERKAKMAALSDAFIALPGGVGTLEELFEVWTWTQLGSQDKPVGLLDVAGYYRPLIAFLDHVVAEQFMKPAHRAVLQVAEEAPALLDLLAAWRPGAEPKWMAPGER</sequence>
<dbReference type="InterPro" id="IPR031100">
    <property type="entry name" value="LOG_fam"/>
</dbReference>
<dbReference type="EC" id="3.2.2.n1" evidence="3"/>
<dbReference type="eggNOG" id="COG1611">
    <property type="taxonomic scope" value="Bacteria"/>
</dbReference>
<feature type="region of interest" description="Disordered" evidence="4">
    <location>
        <begin position="1"/>
        <end position="23"/>
    </location>
</feature>
<keyword evidence="6" id="KW-1185">Reference proteome</keyword>
<comment type="catalytic activity">
    <reaction evidence="1">
        <text>AMP + H2O = D-ribose 5-phosphate + adenine</text>
        <dbReference type="Rhea" id="RHEA:20129"/>
        <dbReference type="ChEBI" id="CHEBI:15377"/>
        <dbReference type="ChEBI" id="CHEBI:16708"/>
        <dbReference type="ChEBI" id="CHEBI:78346"/>
        <dbReference type="ChEBI" id="CHEBI:456215"/>
        <dbReference type="EC" id="3.2.2.4"/>
    </reaction>
</comment>
<dbReference type="Proteomes" id="UP000002139">
    <property type="component" value="Chromosome"/>
</dbReference>
<dbReference type="GO" id="GO:0009691">
    <property type="term" value="P:cytokinin biosynthetic process"/>
    <property type="evidence" value="ECO:0007669"/>
    <property type="project" value="UniProtKB-UniRule"/>
</dbReference>
<comment type="similarity">
    <text evidence="2 3">Belongs to the LOG family.</text>
</comment>
<dbReference type="EMBL" id="AM746676">
    <property type="protein sequence ID" value="CAN95143.1"/>
    <property type="molecule type" value="Genomic_DNA"/>
</dbReference>
<gene>
    <name evidence="5" type="ordered locus">sce4980</name>
</gene>
<dbReference type="SUPFAM" id="SSF102405">
    <property type="entry name" value="MCP/YpsA-like"/>
    <property type="match status" value="1"/>
</dbReference>
<evidence type="ECO:0000256" key="4">
    <source>
        <dbReference type="SAM" id="MobiDB-lite"/>
    </source>
</evidence>
<reference evidence="5 6" key="1">
    <citation type="journal article" date="2007" name="Nat. Biotechnol.">
        <title>Complete genome sequence of the myxobacterium Sorangium cellulosum.</title>
        <authorList>
            <person name="Schneiker S."/>
            <person name="Perlova O."/>
            <person name="Kaiser O."/>
            <person name="Gerth K."/>
            <person name="Alici A."/>
            <person name="Altmeyer M.O."/>
            <person name="Bartels D."/>
            <person name="Bekel T."/>
            <person name="Beyer S."/>
            <person name="Bode E."/>
            <person name="Bode H.B."/>
            <person name="Bolten C.J."/>
            <person name="Choudhuri J.V."/>
            <person name="Doss S."/>
            <person name="Elnakady Y.A."/>
            <person name="Frank B."/>
            <person name="Gaigalat L."/>
            <person name="Goesmann A."/>
            <person name="Groeger C."/>
            <person name="Gross F."/>
            <person name="Jelsbak L."/>
            <person name="Jelsbak L."/>
            <person name="Kalinowski J."/>
            <person name="Kegler C."/>
            <person name="Knauber T."/>
            <person name="Konietzny S."/>
            <person name="Kopp M."/>
            <person name="Krause L."/>
            <person name="Krug D."/>
            <person name="Linke B."/>
            <person name="Mahmud T."/>
            <person name="Martinez-Arias R."/>
            <person name="McHardy A.C."/>
            <person name="Merai M."/>
            <person name="Meyer F."/>
            <person name="Mormann S."/>
            <person name="Munoz-Dorado J."/>
            <person name="Perez J."/>
            <person name="Pradella S."/>
            <person name="Rachid S."/>
            <person name="Raddatz G."/>
            <person name="Rosenau F."/>
            <person name="Rueckert C."/>
            <person name="Sasse F."/>
            <person name="Scharfe M."/>
            <person name="Schuster S.C."/>
            <person name="Suen G."/>
            <person name="Treuner-Lange A."/>
            <person name="Velicer G.J."/>
            <person name="Vorholter F.-J."/>
            <person name="Weissman K.J."/>
            <person name="Welch R.D."/>
            <person name="Wenzel S.C."/>
            <person name="Whitworth D.E."/>
            <person name="Wilhelm S."/>
            <person name="Wittmann C."/>
            <person name="Bloecker H."/>
            <person name="Puehler A."/>
            <person name="Mueller R."/>
        </authorList>
    </citation>
    <scope>NUCLEOTIDE SEQUENCE [LARGE SCALE GENOMIC DNA]</scope>
    <source>
        <strain evidence="6">So ce56</strain>
    </source>
</reference>
<name>A9FKS0_SORC5</name>
<dbReference type="BioCyc" id="SCEL448385:SCE_RS25555-MONOMER"/>
<dbReference type="PANTHER" id="PTHR31223">
    <property type="entry name" value="LOG FAMILY PROTEIN YJL055W"/>
    <property type="match status" value="1"/>
</dbReference>
<organism evidence="5 6">
    <name type="scientific">Sorangium cellulosum (strain So ce56)</name>
    <name type="common">Polyangium cellulosum (strain So ce56)</name>
    <dbReference type="NCBI Taxonomy" id="448385"/>
    <lineage>
        <taxon>Bacteria</taxon>
        <taxon>Pseudomonadati</taxon>
        <taxon>Myxococcota</taxon>
        <taxon>Polyangia</taxon>
        <taxon>Polyangiales</taxon>
        <taxon>Polyangiaceae</taxon>
        <taxon>Sorangium</taxon>
    </lineage>
</organism>
<dbReference type="HOGENOM" id="CLU_058336_4_0_7"/>
<dbReference type="PANTHER" id="PTHR31223:SF70">
    <property type="entry name" value="LOG FAMILY PROTEIN YJL055W"/>
    <property type="match status" value="1"/>
</dbReference>
<evidence type="ECO:0000313" key="5">
    <source>
        <dbReference type="EMBL" id="CAN95143.1"/>
    </source>
</evidence>
<dbReference type="GO" id="GO:0008714">
    <property type="term" value="F:AMP nucleosidase activity"/>
    <property type="evidence" value="ECO:0007669"/>
    <property type="project" value="UniProtKB-EC"/>
</dbReference>
<dbReference type="Gene3D" id="3.40.50.450">
    <property type="match status" value="1"/>
</dbReference>
<dbReference type="NCBIfam" id="TIGR00730">
    <property type="entry name" value="Rossman fold protein, TIGR00730 family"/>
    <property type="match status" value="1"/>
</dbReference>
<accession>A9FKS0</accession>
<dbReference type="KEGG" id="scl:sce4980"/>
<evidence type="ECO:0000256" key="2">
    <source>
        <dbReference type="ARBA" id="ARBA00006763"/>
    </source>
</evidence>
<proteinExistence type="inferred from homology"/>
<keyword evidence="3" id="KW-0378">Hydrolase</keyword>
<dbReference type="Pfam" id="PF03641">
    <property type="entry name" value="Lysine_decarbox"/>
    <property type="match status" value="1"/>
</dbReference>
<evidence type="ECO:0000313" key="6">
    <source>
        <dbReference type="Proteomes" id="UP000002139"/>
    </source>
</evidence>
<keyword evidence="3" id="KW-0203">Cytokinin biosynthesis</keyword>
<dbReference type="STRING" id="448385.sce4980"/>
<evidence type="ECO:0000256" key="1">
    <source>
        <dbReference type="ARBA" id="ARBA00000274"/>
    </source>
</evidence>
<dbReference type="InterPro" id="IPR005269">
    <property type="entry name" value="LOG"/>
</dbReference>
<dbReference type="AlphaFoldDB" id="A9FKS0"/>
<protein>
    <recommendedName>
        <fullName evidence="3">Cytokinin riboside 5'-monophosphate phosphoribohydrolase</fullName>
        <ecNumber evidence="3">3.2.2.n1</ecNumber>
    </recommendedName>
</protein>